<evidence type="ECO:0000313" key="3">
    <source>
        <dbReference type="Proteomes" id="UP000265520"/>
    </source>
</evidence>
<feature type="compositionally biased region" description="Polar residues" evidence="1">
    <location>
        <begin position="36"/>
        <end position="52"/>
    </location>
</feature>
<feature type="region of interest" description="Disordered" evidence="1">
    <location>
        <begin position="1"/>
        <end position="52"/>
    </location>
</feature>
<accession>A0A392VH53</accession>
<protein>
    <submittedName>
        <fullName evidence="2">Uncharacterized protein</fullName>
    </submittedName>
</protein>
<keyword evidence="3" id="KW-1185">Reference proteome</keyword>
<feature type="non-terminal residue" evidence="2">
    <location>
        <position position="52"/>
    </location>
</feature>
<reference evidence="2 3" key="1">
    <citation type="journal article" date="2018" name="Front. Plant Sci.">
        <title>Red Clover (Trifolium pratense) and Zigzag Clover (T. medium) - A Picture of Genomic Similarities and Differences.</title>
        <authorList>
            <person name="Dluhosova J."/>
            <person name="Istvanek J."/>
            <person name="Nedelnik J."/>
            <person name="Repkova J."/>
        </authorList>
    </citation>
    <scope>NUCLEOTIDE SEQUENCE [LARGE SCALE GENOMIC DNA]</scope>
    <source>
        <strain evidence="3">cv. 10/8</strain>
        <tissue evidence="2">Leaf</tissue>
    </source>
</reference>
<sequence>MLQDEVSSQQCQTGQRGPRTEAIVNMNDNNAQVNNETDIVESNGTRNTDGQG</sequence>
<name>A0A392VH53_9FABA</name>
<dbReference type="AlphaFoldDB" id="A0A392VH53"/>
<dbReference type="Proteomes" id="UP000265520">
    <property type="component" value="Unassembled WGS sequence"/>
</dbReference>
<feature type="compositionally biased region" description="Polar residues" evidence="1">
    <location>
        <begin position="1"/>
        <end position="15"/>
    </location>
</feature>
<evidence type="ECO:0000313" key="2">
    <source>
        <dbReference type="EMBL" id="MCI86145.1"/>
    </source>
</evidence>
<dbReference type="EMBL" id="LXQA011132772">
    <property type="protein sequence ID" value="MCI86145.1"/>
    <property type="molecule type" value="Genomic_DNA"/>
</dbReference>
<evidence type="ECO:0000256" key="1">
    <source>
        <dbReference type="SAM" id="MobiDB-lite"/>
    </source>
</evidence>
<feature type="compositionally biased region" description="Low complexity" evidence="1">
    <location>
        <begin position="25"/>
        <end position="35"/>
    </location>
</feature>
<proteinExistence type="predicted"/>
<organism evidence="2 3">
    <name type="scientific">Trifolium medium</name>
    <dbReference type="NCBI Taxonomy" id="97028"/>
    <lineage>
        <taxon>Eukaryota</taxon>
        <taxon>Viridiplantae</taxon>
        <taxon>Streptophyta</taxon>
        <taxon>Embryophyta</taxon>
        <taxon>Tracheophyta</taxon>
        <taxon>Spermatophyta</taxon>
        <taxon>Magnoliopsida</taxon>
        <taxon>eudicotyledons</taxon>
        <taxon>Gunneridae</taxon>
        <taxon>Pentapetalae</taxon>
        <taxon>rosids</taxon>
        <taxon>fabids</taxon>
        <taxon>Fabales</taxon>
        <taxon>Fabaceae</taxon>
        <taxon>Papilionoideae</taxon>
        <taxon>50 kb inversion clade</taxon>
        <taxon>NPAAA clade</taxon>
        <taxon>Hologalegina</taxon>
        <taxon>IRL clade</taxon>
        <taxon>Trifolieae</taxon>
        <taxon>Trifolium</taxon>
    </lineage>
</organism>
<comment type="caution">
    <text evidence="2">The sequence shown here is derived from an EMBL/GenBank/DDBJ whole genome shotgun (WGS) entry which is preliminary data.</text>
</comment>